<evidence type="ECO:0000313" key="2">
    <source>
        <dbReference type="EMBL" id="CAK9105211.1"/>
    </source>
</evidence>
<gene>
    <name evidence="2" type="ORF">CCMP2556_LOCUS49261</name>
</gene>
<protein>
    <submittedName>
        <fullName evidence="2">Uncharacterized protein</fullName>
    </submittedName>
</protein>
<reference evidence="2 3" key="1">
    <citation type="submission" date="2024-02" db="EMBL/GenBank/DDBJ databases">
        <authorList>
            <person name="Chen Y."/>
            <person name="Shah S."/>
            <person name="Dougan E. K."/>
            <person name="Thang M."/>
            <person name="Chan C."/>
        </authorList>
    </citation>
    <scope>NUCLEOTIDE SEQUENCE [LARGE SCALE GENOMIC DNA]</scope>
</reference>
<organism evidence="2 3">
    <name type="scientific">Durusdinium trenchii</name>
    <dbReference type="NCBI Taxonomy" id="1381693"/>
    <lineage>
        <taxon>Eukaryota</taxon>
        <taxon>Sar</taxon>
        <taxon>Alveolata</taxon>
        <taxon>Dinophyceae</taxon>
        <taxon>Suessiales</taxon>
        <taxon>Symbiodiniaceae</taxon>
        <taxon>Durusdinium</taxon>
    </lineage>
</organism>
<dbReference type="Proteomes" id="UP001642484">
    <property type="component" value="Unassembled WGS sequence"/>
</dbReference>
<proteinExistence type="predicted"/>
<accession>A0ABP0RX57</accession>
<comment type="caution">
    <text evidence="2">The sequence shown here is derived from an EMBL/GenBank/DDBJ whole genome shotgun (WGS) entry which is preliminary data.</text>
</comment>
<dbReference type="EMBL" id="CAXAMN010026695">
    <property type="protein sequence ID" value="CAK9105211.1"/>
    <property type="molecule type" value="Genomic_DNA"/>
</dbReference>
<feature type="region of interest" description="Disordered" evidence="1">
    <location>
        <begin position="130"/>
        <end position="153"/>
    </location>
</feature>
<keyword evidence="3" id="KW-1185">Reference proteome</keyword>
<name>A0ABP0RX57_9DINO</name>
<sequence>MLLLKACLHQHPFTYNKRGLSADFELSSPLSKSCDKVLIQEASSPVPFRRCFSDSFQPLQAEETKIQWPEREGREVRRRSTFQLTMFFDDLYEDFGAEDEDEDAAFFDGAPAEPMNEDDDDDQVYDFDDLDDGGGPARPLGPNGSHIPAPPTFAGNVEDEPFCLFRLYERKLKDAQVPPYPDETRAVKLLDGLRLDERATSQLLLAAGNRYSFQALVEAIHIQYPAGLTLTGMSRHPAMPADDDPVEEVFMTAGDEVPQYENDPNDDTFDYQFADYDEQADDYAAAAGSSSPMNSLNMRPAMTLAMNTRQVSAWVAVPQITGFVNAHMSRSTKHMYAQLHPPWMEMALWQVLTDDDSLPPWEALVPDGWHPDDYADYEDGMAFWRQEAQSLNALMDENGNIPINEGASFTSRFFSNRSGHRVRICFLCTKQSSERIS</sequence>
<evidence type="ECO:0000313" key="3">
    <source>
        <dbReference type="Proteomes" id="UP001642484"/>
    </source>
</evidence>
<evidence type="ECO:0000256" key="1">
    <source>
        <dbReference type="SAM" id="MobiDB-lite"/>
    </source>
</evidence>